<dbReference type="RefSeq" id="WP_345483623.1">
    <property type="nucleotide sequence ID" value="NZ_BAAAWU010000001.1"/>
</dbReference>
<comment type="caution">
    <text evidence="2">The sequence shown here is derived from an EMBL/GenBank/DDBJ whole genome shotgun (WGS) entry which is preliminary data.</text>
</comment>
<dbReference type="EMBL" id="JBHMCT010000020">
    <property type="protein sequence ID" value="MFB9558353.1"/>
    <property type="molecule type" value="Genomic_DNA"/>
</dbReference>
<accession>A0ABV5QZW8</accession>
<organism evidence="2 3">
    <name type="scientific">Streptomyces roseoviridis</name>
    <dbReference type="NCBI Taxonomy" id="67361"/>
    <lineage>
        <taxon>Bacteria</taxon>
        <taxon>Bacillati</taxon>
        <taxon>Actinomycetota</taxon>
        <taxon>Actinomycetes</taxon>
        <taxon>Kitasatosporales</taxon>
        <taxon>Streptomycetaceae</taxon>
        <taxon>Streptomyces</taxon>
    </lineage>
</organism>
<proteinExistence type="predicted"/>
<feature type="compositionally biased region" description="Basic and acidic residues" evidence="1">
    <location>
        <begin position="11"/>
        <end position="33"/>
    </location>
</feature>
<feature type="compositionally biased region" description="Basic and acidic residues" evidence="1">
    <location>
        <begin position="51"/>
        <end position="60"/>
    </location>
</feature>
<feature type="region of interest" description="Disordered" evidence="1">
    <location>
        <begin position="49"/>
        <end position="93"/>
    </location>
</feature>
<keyword evidence="3" id="KW-1185">Reference proteome</keyword>
<reference evidence="2 3" key="1">
    <citation type="submission" date="2024-09" db="EMBL/GenBank/DDBJ databases">
        <authorList>
            <person name="Sun Q."/>
            <person name="Mori K."/>
        </authorList>
    </citation>
    <scope>NUCLEOTIDE SEQUENCE [LARGE SCALE GENOMIC DNA]</scope>
    <source>
        <strain evidence="2 3">JCM 4414</strain>
    </source>
</reference>
<feature type="compositionally biased region" description="Pro residues" evidence="1">
    <location>
        <begin position="65"/>
        <end position="76"/>
    </location>
</feature>
<name>A0ABV5QZW8_9ACTN</name>
<sequence>MPDASRSRSRSFRDGPRDGRVLKPETGIDRVERTRQTLEAAAVKVAAALQDSRRAREAAHGLRPQPAPAAVPPPHTQQPGIHPASGRTTGGVT</sequence>
<protein>
    <submittedName>
        <fullName evidence="2">Uncharacterized protein</fullName>
    </submittedName>
</protein>
<feature type="region of interest" description="Disordered" evidence="1">
    <location>
        <begin position="1"/>
        <end position="33"/>
    </location>
</feature>
<evidence type="ECO:0000256" key="1">
    <source>
        <dbReference type="SAM" id="MobiDB-lite"/>
    </source>
</evidence>
<evidence type="ECO:0000313" key="2">
    <source>
        <dbReference type="EMBL" id="MFB9558353.1"/>
    </source>
</evidence>
<dbReference type="Proteomes" id="UP001589716">
    <property type="component" value="Unassembled WGS sequence"/>
</dbReference>
<gene>
    <name evidence="2" type="ORF">ACFFTP_29725</name>
</gene>
<evidence type="ECO:0000313" key="3">
    <source>
        <dbReference type="Proteomes" id="UP001589716"/>
    </source>
</evidence>